<evidence type="ECO:0000256" key="2">
    <source>
        <dbReference type="ARBA" id="ARBA00023125"/>
    </source>
</evidence>
<evidence type="ECO:0000256" key="3">
    <source>
        <dbReference type="ARBA" id="ARBA00023163"/>
    </source>
</evidence>
<evidence type="ECO:0000313" key="6">
    <source>
        <dbReference type="Proteomes" id="UP001197214"/>
    </source>
</evidence>
<reference evidence="5 6" key="1">
    <citation type="submission" date="2021-07" db="EMBL/GenBank/DDBJ databases">
        <title>Stakelama flava sp. nov., a novel endophytic bacterium isolated from branch of Kandelia candel.</title>
        <authorList>
            <person name="Tuo L."/>
        </authorList>
    </citation>
    <scope>NUCLEOTIDE SEQUENCE [LARGE SCALE GENOMIC DNA]</scope>
    <source>
        <strain evidence="5 6">CBK3Z-3</strain>
    </source>
</reference>
<dbReference type="InterPro" id="IPR000835">
    <property type="entry name" value="HTH_MarR-typ"/>
</dbReference>
<name>A0ABS6XII9_9SPHN</name>
<keyword evidence="6" id="KW-1185">Reference proteome</keyword>
<dbReference type="InterPro" id="IPR039422">
    <property type="entry name" value="MarR/SlyA-like"/>
</dbReference>
<protein>
    <submittedName>
        <fullName evidence="5">MarR family transcriptional regulator</fullName>
    </submittedName>
</protein>
<sequence length="159" mass="17741">MYRVIHPSGLIDGRHGAVGAWAKRCYFAGRAAMETMLRPFDLGSTQWYILHQLMQEGPTMQRDLVHLLQIERATLSVIAGALVRKGLIEQVTDDKDQRRKLLRATPAGTELWRQLPDLSTVINEAAFAGISDADKEAAVRVLRLATERLNAFSDQGNSK</sequence>
<dbReference type="SMART" id="SM00347">
    <property type="entry name" value="HTH_MARR"/>
    <property type="match status" value="1"/>
</dbReference>
<dbReference type="Proteomes" id="UP001197214">
    <property type="component" value="Unassembled WGS sequence"/>
</dbReference>
<keyword evidence="3" id="KW-0804">Transcription</keyword>
<dbReference type="PROSITE" id="PS50995">
    <property type="entry name" value="HTH_MARR_2"/>
    <property type="match status" value="1"/>
</dbReference>
<keyword evidence="2" id="KW-0238">DNA-binding</keyword>
<gene>
    <name evidence="5" type="ORF">KY084_02035</name>
</gene>
<comment type="caution">
    <text evidence="5">The sequence shown here is derived from an EMBL/GenBank/DDBJ whole genome shotgun (WGS) entry which is preliminary data.</text>
</comment>
<dbReference type="PROSITE" id="PS01117">
    <property type="entry name" value="HTH_MARR_1"/>
    <property type="match status" value="1"/>
</dbReference>
<keyword evidence="1" id="KW-0805">Transcription regulation</keyword>
<dbReference type="PANTHER" id="PTHR33164:SF43">
    <property type="entry name" value="HTH-TYPE TRANSCRIPTIONAL REPRESSOR YETL"/>
    <property type="match status" value="1"/>
</dbReference>
<proteinExistence type="predicted"/>
<organism evidence="5 6">
    <name type="scientific">Stakelama flava</name>
    <dbReference type="NCBI Taxonomy" id="2860338"/>
    <lineage>
        <taxon>Bacteria</taxon>
        <taxon>Pseudomonadati</taxon>
        <taxon>Pseudomonadota</taxon>
        <taxon>Alphaproteobacteria</taxon>
        <taxon>Sphingomonadales</taxon>
        <taxon>Sphingomonadaceae</taxon>
        <taxon>Stakelama</taxon>
    </lineage>
</organism>
<dbReference type="RefSeq" id="WP_219236730.1">
    <property type="nucleotide sequence ID" value="NZ_JAHWZX010000001.1"/>
</dbReference>
<evidence type="ECO:0000259" key="4">
    <source>
        <dbReference type="PROSITE" id="PS50995"/>
    </source>
</evidence>
<dbReference type="EMBL" id="JAHWZX010000001">
    <property type="protein sequence ID" value="MBW4329653.1"/>
    <property type="molecule type" value="Genomic_DNA"/>
</dbReference>
<evidence type="ECO:0000313" key="5">
    <source>
        <dbReference type="EMBL" id="MBW4329653.1"/>
    </source>
</evidence>
<dbReference type="PANTHER" id="PTHR33164">
    <property type="entry name" value="TRANSCRIPTIONAL REGULATOR, MARR FAMILY"/>
    <property type="match status" value="1"/>
</dbReference>
<accession>A0ABS6XII9</accession>
<evidence type="ECO:0000256" key="1">
    <source>
        <dbReference type="ARBA" id="ARBA00023015"/>
    </source>
</evidence>
<feature type="domain" description="HTH marR-type" evidence="4">
    <location>
        <begin position="1"/>
        <end position="147"/>
    </location>
</feature>
<dbReference type="InterPro" id="IPR023187">
    <property type="entry name" value="Tscrpt_reg_MarR-type_CS"/>
</dbReference>
<dbReference type="Pfam" id="PF12802">
    <property type="entry name" value="MarR_2"/>
    <property type="match status" value="1"/>
</dbReference>